<name>A0A418WXH0_9BURK</name>
<evidence type="ECO:0000256" key="6">
    <source>
        <dbReference type="SAM" id="Phobius"/>
    </source>
</evidence>
<proteinExistence type="predicted"/>
<dbReference type="InterPro" id="IPR050189">
    <property type="entry name" value="MFS_Efflux_Transporters"/>
</dbReference>
<dbReference type="Proteomes" id="UP000285190">
    <property type="component" value="Unassembled WGS sequence"/>
</dbReference>
<evidence type="ECO:0000256" key="3">
    <source>
        <dbReference type="ARBA" id="ARBA00022692"/>
    </source>
</evidence>
<accession>A0A418WXH0</accession>
<evidence type="ECO:0000256" key="5">
    <source>
        <dbReference type="ARBA" id="ARBA00023136"/>
    </source>
</evidence>
<feature type="transmembrane region" description="Helical" evidence="6">
    <location>
        <begin position="259"/>
        <end position="280"/>
    </location>
</feature>
<feature type="transmembrane region" description="Helical" evidence="6">
    <location>
        <begin position="20"/>
        <end position="41"/>
    </location>
</feature>
<evidence type="ECO:0000256" key="4">
    <source>
        <dbReference type="ARBA" id="ARBA00022989"/>
    </source>
</evidence>
<dbReference type="GO" id="GO:0005886">
    <property type="term" value="C:plasma membrane"/>
    <property type="evidence" value="ECO:0007669"/>
    <property type="project" value="UniProtKB-SubCell"/>
</dbReference>
<dbReference type="AlphaFoldDB" id="A0A418WXH0"/>
<dbReference type="SUPFAM" id="SSF103473">
    <property type="entry name" value="MFS general substrate transporter"/>
    <property type="match status" value="1"/>
</dbReference>
<dbReference type="PROSITE" id="PS50850">
    <property type="entry name" value="MFS"/>
    <property type="match status" value="1"/>
</dbReference>
<keyword evidence="2" id="KW-1003">Cell membrane</keyword>
<dbReference type="EMBL" id="QYUN01000002">
    <property type="protein sequence ID" value="RJG04948.1"/>
    <property type="molecule type" value="Genomic_DNA"/>
</dbReference>
<dbReference type="InterPro" id="IPR011701">
    <property type="entry name" value="MFS"/>
</dbReference>
<evidence type="ECO:0000259" key="7">
    <source>
        <dbReference type="PROSITE" id="PS50850"/>
    </source>
</evidence>
<dbReference type="PANTHER" id="PTHR43124">
    <property type="entry name" value="PURINE EFFLUX PUMP PBUE"/>
    <property type="match status" value="1"/>
</dbReference>
<keyword evidence="4 6" id="KW-1133">Transmembrane helix</keyword>
<dbReference type="OrthoDB" id="9812221at2"/>
<dbReference type="PANTHER" id="PTHR43124:SF3">
    <property type="entry name" value="CHLORAMPHENICOL EFFLUX PUMP RV0191"/>
    <property type="match status" value="1"/>
</dbReference>
<feature type="transmembrane region" description="Helical" evidence="6">
    <location>
        <begin position="86"/>
        <end position="105"/>
    </location>
</feature>
<dbReference type="Gene3D" id="1.20.1250.20">
    <property type="entry name" value="MFS general substrate transporter like domains"/>
    <property type="match status" value="1"/>
</dbReference>
<protein>
    <submittedName>
        <fullName evidence="8">MFS transporter</fullName>
    </submittedName>
</protein>
<evidence type="ECO:0000256" key="1">
    <source>
        <dbReference type="ARBA" id="ARBA00004651"/>
    </source>
</evidence>
<keyword evidence="3 6" id="KW-0812">Transmembrane</keyword>
<sequence length="420" mass="45144">MSRPTPSSPAQAPIKNERLLLLTLAGIQFTHILDFMIMMPLGPQLLRLLNMDTHEFGLLLSSYTFTAAASSLLAASYVDRFDRRKLLLTLYVLFALATLCCGLAPNFTFLLIARALAGAFGGILGAMVQTIVADVVPFERRGQAMGTVMAAFSLSTVAGVPLGLFLATHIPALDWRAPFFFIVLLSAVILALAWRQLPSLTAHIDRPKQGNVLQQIVAVAKEPNHVKAFVFISLLTLAGFTVIPYIALYYTANVGISDAFITVVYLCGGAATFFSSRLIGRLADQHGKLRTFRWLALASLVPVLVTTHLVPVPWWLLLINSTVFFVLVSGRFIPAMAMLTEAAAPPVRGTFMSLVSSVQMMSSGVASLIAGLIIKQTTSGQVAHYNLVGYIAVACGLLSLVVASRLKSASATLARAEPHA</sequence>
<feature type="transmembrane region" description="Helical" evidence="6">
    <location>
        <begin position="316"/>
        <end position="339"/>
    </location>
</feature>
<feature type="transmembrane region" description="Helical" evidence="6">
    <location>
        <begin position="175"/>
        <end position="194"/>
    </location>
</feature>
<dbReference type="CDD" id="cd17324">
    <property type="entry name" value="MFS_NepI_like"/>
    <property type="match status" value="1"/>
</dbReference>
<evidence type="ECO:0000313" key="9">
    <source>
        <dbReference type="Proteomes" id="UP000285190"/>
    </source>
</evidence>
<dbReference type="InterPro" id="IPR036259">
    <property type="entry name" value="MFS_trans_sf"/>
</dbReference>
<feature type="transmembrane region" description="Helical" evidence="6">
    <location>
        <begin position="148"/>
        <end position="169"/>
    </location>
</feature>
<gene>
    <name evidence="8" type="ORF">D3870_01995</name>
</gene>
<dbReference type="RefSeq" id="WP_119736234.1">
    <property type="nucleotide sequence ID" value="NZ_QYUN01000002.1"/>
</dbReference>
<reference evidence="8 9" key="1">
    <citation type="submission" date="2018-09" db="EMBL/GenBank/DDBJ databases">
        <authorList>
            <person name="Zhu H."/>
        </authorList>
    </citation>
    <scope>NUCLEOTIDE SEQUENCE [LARGE SCALE GENOMIC DNA]</scope>
    <source>
        <strain evidence="8 9">K2R10-39</strain>
    </source>
</reference>
<dbReference type="InterPro" id="IPR020846">
    <property type="entry name" value="MFS_dom"/>
</dbReference>
<feature type="transmembrane region" description="Helical" evidence="6">
    <location>
        <begin position="228"/>
        <end position="247"/>
    </location>
</feature>
<feature type="domain" description="Major facilitator superfamily (MFS) profile" evidence="7">
    <location>
        <begin position="20"/>
        <end position="407"/>
    </location>
</feature>
<feature type="transmembrane region" description="Helical" evidence="6">
    <location>
        <begin position="56"/>
        <end position="74"/>
    </location>
</feature>
<evidence type="ECO:0000313" key="8">
    <source>
        <dbReference type="EMBL" id="RJG04948.1"/>
    </source>
</evidence>
<feature type="transmembrane region" description="Helical" evidence="6">
    <location>
        <begin position="292"/>
        <end position="310"/>
    </location>
</feature>
<feature type="transmembrane region" description="Helical" evidence="6">
    <location>
        <begin position="111"/>
        <end position="136"/>
    </location>
</feature>
<keyword evidence="9" id="KW-1185">Reference proteome</keyword>
<dbReference type="GO" id="GO:0022857">
    <property type="term" value="F:transmembrane transporter activity"/>
    <property type="evidence" value="ECO:0007669"/>
    <property type="project" value="InterPro"/>
</dbReference>
<dbReference type="Pfam" id="PF07690">
    <property type="entry name" value="MFS_1"/>
    <property type="match status" value="2"/>
</dbReference>
<feature type="transmembrane region" description="Helical" evidence="6">
    <location>
        <begin position="387"/>
        <end position="406"/>
    </location>
</feature>
<comment type="subcellular location">
    <subcellularLocation>
        <location evidence="1">Cell membrane</location>
        <topology evidence="1">Multi-pass membrane protein</topology>
    </subcellularLocation>
</comment>
<comment type="caution">
    <text evidence="8">The sequence shown here is derived from an EMBL/GenBank/DDBJ whole genome shotgun (WGS) entry which is preliminary data.</text>
</comment>
<organism evidence="8 9">
    <name type="scientific">Noviherbaspirillum cavernae</name>
    <dbReference type="NCBI Taxonomy" id="2320862"/>
    <lineage>
        <taxon>Bacteria</taxon>
        <taxon>Pseudomonadati</taxon>
        <taxon>Pseudomonadota</taxon>
        <taxon>Betaproteobacteria</taxon>
        <taxon>Burkholderiales</taxon>
        <taxon>Oxalobacteraceae</taxon>
        <taxon>Noviherbaspirillum</taxon>
    </lineage>
</organism>
<feature type="transmembrane region" description="Helical" evidence="6">
    <location>
        <begin position="351"/>
        <end position="375"/>
    </location>
</feature>
<keyword evidence="5 6" id="KW-0472">Membrane</keyword>
<evidence type="ECO:0000256" key="2">
    <source>
        <dbReference type="ARBA" id="ARBA00022475"/>
    </source>
</evidence>